<keyword evidence="4" id="KW-1133">Transmembrane helix</keyword>
<keyword evidence="4" id="KW-0472">Membrane</keyword>
<evidence type="ECO:0000313" key="6">
    <source>
        <dbReference type="EMBL" id="MBB3944001.1"/>
    </source>
</evidence>
<keyword evidence="3 6" id="KW-0808">Transferase</keyword>
<dbReference type="InterPro" id="IPR050834">
    <property type="entry name" value="Glycosyltransf_2"/>
</dbReference>
<feature type="domain" description="Glycosyltransferase 2-like" evidence="5">
    <location>
        <begin position="10"/>
        <end position="164"/>
    </location>
</feature>
<protein>
    <submittedName>
        <fullName evidence="6">Glycosyltransferase involved in cell wall biosynthesis</fullName>
    </submittedName>
</protein>
<dbReference type="InterPro" id="IPR029044">
    <property type="entry name" value="Nucleotide-diphossugar_trans"/>
</dbReference>
<evidence type="ECO:0000256" key="2">
    <source>
        <dbReference type="ARBA" id="ARBA00022676"/>
    </source>
</evidence>
<dbReference type="AlphaFoldDB" id="A0A840B233"/>
<evidence type="ECO:0000259" key="5">
    <source>
        <dbReference type="Pfam" id="PF00535"/>
    </source>
</evidence>
<dbReference type="InterPro" id="IPR001173">
    <property type="entry name" value="Glyco_trans_2-like"/>
</dbReference>
<evidence type="ECO:0000313" key="7">
    <source>
        <dbReference type="Proteomes" id="UP000581447"/>
    </source>
</evidence>
<gene>
    <name evidence="6" type="ORF">GGR91_002270</name>
</gene>
<evidence type="ECO:0000256" key="3">
    <source>
        <dbReference type="ARBA" id="ARBA00022679"/>
    </source>
</evidence>
<dbReference type="Proteomes" id="UP000581447">
    <property type="component" value="Unassembled WGS sequence"/>
</dbReference>
<dbReference type="PANTHER" id="PTHR43685:SF5">
    <property type="entry name" value="GLYCOSYLTRANSFERASE EPSE-RELATED"/>
    <property type="match status" value="1"/>
</dbReference>
<organism evidence="6 7">
    <name type="scientific">Sphingorhabdus rigui</name>
    <dbReference type="NCBI Taxonomy" id="1282858"/>
    <lineage>
        <taxon>Bacteria</taxon>
        <taxon>Pseudomonadati</taxon>
        <taxon>Pseudomonadota</taxon>
        <taxon>Alphaproteobacteria</taxon>
        <taxon>Sphingomonadales</taxon>
        <taxon>Sphingomonadaceae</taxon>
        <taxon>Sphingorhabdus</taxon>
    </lineage>
</organism>
<dbReference type="EMBL" id="JACIEA010000004">
    <property type="protein sequence ID" value="MBB3944001.1"/>
    <property type="molecule type" value="Genomic_DNA"/>
</dbReference>
<dbReference type="PANTHER" id="PTHR43685">
    <property type="entry name" value="GLYCOSYLTRANSFERASE"/>
    <property type="match status" value="1"/>
</dbReference>
<reference evidence="6 7" key="1">
    <citation type="submission" date="2020-08" db="EMBL/GenBank/DDBJ databases">
        <title>Genomic Encyclopedia of Type Strains, Phase IV (KMG-IV): sequencing the most valuable type-strain genomes for metagenomic binning, comparative biology and taxonomic classification.</title>
        <authorList>
            <person name="Goeker M."/>
        </authorList>
    </citation>
    <scope>NUCLEOTIDE SEQUENCE [LARGE SCALE GENOMIC DNA]</scope>
    <source>
        <strain evidence="6 7">DSM 29050</strain>
    </source>
</reference>
<keyword evidence="7" id="KW-1185">Reference proteome</keyword>
<feature type="transmembrane region" description="Helical" evidence="4">
    <location>
        <begin position="7"/>
        <end position="25"/>
    </location>
</feature>
<dbReference type="Pfam" id="PF00535">
    <property type="entry name" value="Glycos_transf_2"/>
    <property type="match status" value="1"/>
</dbReference>
<dbReference type="Gene3D" id="3.90.550.10">
    <property type="entry name" value="Spore Coat Polysaccharide Biosynthesis Protein SpsA, Chain A"/>
    <property type="match status" value="1"/>
</dbReference>
<proteinExistence type="inferred from homology"/>
<evidence type="ECO:0000256" key="4">
    <source>
        <dbReference type="SAM" id="Phobius"/>
    </source>
</evidence>
<comment type="caution">
    <text evidence="6">The sequence shown here is derived from an EMBL/GenBank/DDBJ whole genome shotgun (WGS) entry which is preliminary data.</text>
</comment>
<accession>A0A840B233</accession>
<dbReference type="SUPFAM" id="SSF53448">
    <property type="entry name" value="Nucleotide-diphospho-sugar transferases"/>
    <property type="match status" value="1"/>
</dbReference>
<sequence length="260" mass="29744">MEERARIFTIIFCVNSTSVFLHAAIESILSQTHSSFLFLISANACSDDLIVELEKYAQHDKRVRIIRSEVPQLSYNLNLLMDHARTEWVIRMDADDISELHRLERVSQYISDNPEVDVWGSWATIIDDNGAETGAFTPHTSTKAIMRAFPYSNQICHPTVAFRRSFWRQMRGYLGGMVSEDYDLWLRALNAGVEVRNIPEPLLRYRVHGSQASGTRRGYAEVVGHWVREFLIRPNLFNFTGLIVSGAKAVTKSITLKHKN</sequence>
<name>A0A840B233_9SPHN</name>
<dbReference type="RefSeq" id="WP_183942303.1">
    <property type="nucleotide sequence ID" value="NZ_BAABBG010000003.1"/>
</dbReference>
<dbReference type="GO" id="GO:0016757">
    <property type="term" value="F:glycosyltransferase activity"/>
    <property type="evidence" value="ECO:0007669"/>
    <property type="project" value="UniProtKB-KW"/>
</dbReference>
<comment type="similarity">
    <text evidence="1">Belongs to the glycosyltransferase 2 family.</text>
</comment>
<keyword evidence="4" id="KW-0812">Transmembrane</keyword>
<keyword evidence="2" id="KW-0328">Glycosyltransferase</keyword>
<evidence type="ECO:0000256" key="1">
    <source>
        <dbReference type="ARBA" id="ARBA00006739"/>
    </source>
</evidence>